<dbReference type="InterPro" id="IPR004181">
    <property type="entry name" value="Znf_MIZ"/>
</dbReference>
<feature type="compositionally biased region" description="Acidic residues" evidence="11">
    <location>
        <begin position="386"/>
        <end position="397"/>
    </location>
</feature>
<dbReference type="Proteomes" id="UP000030651">
    <property type="component" value="Unassembled WGS sequence"/>
</dbReference>
<evidence type="ECO:0000256" key="10">
    <source>
        <dbReference type="PROSITE-ProRule" id="PRU00452"/>
    </source>
</evidence>
<comment type="subcellular location">
    <subcellularLocation>
        <location evidence="1">Nucleus</location>
    </subcellularLocation>
</comment>
<dbReference type="RefSeq" id="XP_007840924.1">
    <property type="nucleotide sequence ID" value="XM_007842733.1"/>
</dbReference>
<dbReference type="InterPro" id="IPR026846">
    <property type="entry name" value="Nse2(Mms21)"/>
</dbReference>
<feature type="compositionally biased region" description="Acidic residues" evidence="11">
    <location>
        <begin position="112"/>
        <end position="123"/>
    </location>
</feature>
<evidence type="ECO:0000256" key="5">
    <source>
        <dbReference type="ARBA" id="ARBA00022723"/>
    </source>
</evidence>
<keyword evidence="9" id="KW-0539">Nucleus</keyword>
<keyword evidence="5" id="KW-0479">Metal-binding</keyword>
<dbReference type="GO" id="GO:0030915">
    <property type="term" value="C:Smc5-Smc6 complex"/>
    <property type="evidence" value="ECO:0007669"/>
    <property type="project" value="InterPro"/>
</dbReference>
<dbReference type="GO" id="GO:0008270">
    <property type="term" value="F:zinc ion binding"/>
    <property type="evidence" value="ECO:0007669"/>
    <property type="project" value="UniProtKB-KW"/>
</dbReference>
<dbReference type="GO" id="GO:0005634">
    <property type="term" value="C:nucleus"/>
    <property type="evidence" value="ECO:0007669"/>
    <property type="project" value="UniProtKB-SubCell"/>
</dbReference>
<evidence type="ECO:0000256" key="9">
    <source>
        <dbReference type="ARBA" id="ARBA00023242"/>
    </source>
</evidence>
<feature type="compositionally biased region" description="Low complexity" evidence="11">
    <location>
        <begin position="18"/>
        <end position="38"/>
    </location>
</feature>
<evidence type="ECO:0000313" key="13">
    <source>
        <dbReference type="EMBL" id="ETS74286.1"/>
    </source>
</evidence>
<dbReference type="OMA" id="TWFSHLE"/>
<evidence type="ECO:0000256" key="7">
    <source>
        <dbReference type="ARBA" id="ARBA00022786"/>
    </source>
</evidence>
<evidence type="ECO:0000256" key="2">
    <source>
        <dbReference type="ARBA" id="ARBA00004718"/>
    </source>
</evidence>
<reference evidence="14" key="1">
    <citation type="journal article" date="2015" name="BMC Genomics">
        <title>Genomic and transcriptomic analysis of the endophytic fungus Pestalotiopsis fici reveals its lifestyle and high potential for synthesis of natural products.</title>
        <authorList>
            <person name="Wang X."/>
            <person name="Zhang X."/>
            <person name="Liu L."/>
            <person name="Xiang M."/>
            <person name="Wang W."/>
            <person name="Sun X."/>
            <person name="Che Y."/>
            <person name="Guo L."/>
            <person name="Liu G."/>
            <person name="Guo L."/>
            <person name="Wang C."/>
            <person name="Yin W.B."/>
            <person name="Stadler M."/>
            <person name="Zhang X."/>
            <person name="Liu X."/>
        </authorList>
    </citation>
    <scope>NUCLEOTIDE SEQUENCE [LARGE SCALE GENOMIC DNA]</scope>
    <source>
        <strain evidence="14">W106-1 / CGMCC3.15140</strain>
    </source>
</reference>
<dbReference type="SUPFAM" id="SSF57850">
    <property type="entry name" value="RING/U-box"/>
    <property type="match status" value="1"/>
</dbReference>
<dbReference type="InterPro" id="IPR013083">
    <property type="entry name" value="Znf_RING/FYVE/PHD"/>
</dbReference>
<feature type="compositionally biased region" description="Acidic residues" evidence="11">
    <location>
        <begin position="208"/>
        <end position="222"/>
    </location>
</feature>
<dbReference type="GO" id="GO:0061665">
    <property type="term" value="F:SUMO ligase activity"/>
    <property type="evidence" value="ECO:0007669"/>
    <property type="project" value="TreeGrafter"/>
</dbReference>
<dbReference type="EMBL" id="KI912120">
    <property type="protein sequence ID" value="ETS74286.1"/>
    <property type="molecule type" value="Genomic_DNA"/>
</dbReference>
<sequence length="431" mass="49829">MSRRLLSNAHGSSRHGSSRPGTGRGPSSNQRQRQQQGQEMPTYEPPSFALDARGRQALAELSKNTTEARKYGAELEKSVRLLGESVAEVNDRFTERKQVLARHLERRRERAADDEDEEEEDDETRALRAAVDLLKKEVPELTKRCDEGVREVIDWMVEMEDSRTASANTVQEVEQESIRAADRAAAAQARANWRQQQRERQIESGQDVGDDDEEEPEEEEERAEPFKGPLKRLHDNKAQLHADYEGKSLYQRYGLNNDYIQFKKLWHDAAHRDGKALPDASKWFSSRHNDGEEDGDEEEEDDDLILAREKKDLRCPLSMVMMQEPYTSAKCNHTFEKKAIQEFLKSHAGRKARCPQTGCNQEVSIRDFSLDQFMLRQIKRAQRQDVDDDDDEDDQVEEHDLSMRVTSHRNIKKEPRNRGTVNAEHDEEEED</sequence>
<keyword evidence="8" id="KW-0862">Zinc</keyword>
<evidence type="ECO:0000256" key="6">
    <source>
        <dbReference type="ARBA" id="ARBA00022771"/>
    </source>
</evidence>
<gene>
    <name evidence="13" type="ORF">PFICI_14152</name>
</gene>
<dbReference type="KEGG" id="pfy:PFICI_14152"/>
<keyword evidence="14" id="KW-1185">Reference proteome</keyword>
<dbReference type="AlphaFoldDB" id="W3WNA0"/>
<dbReference type="Pfam" id="PF11789">
    <property type="entry name" value="zf-Nse"/>
    <property type="match status" value="1"/>
</dbReference>
<feature type="domain" description="SP-RING-type" evidence="12">
    <location>
        <begin position="300"/>
        <end position="383"/>
    </location>
</feature>
<dbReference type="Gene3D" id="3.30.40.10">
    <property type="entry name" value="Zinc/RING finger domain, C3HC4 (zinc finger)"/>
    <property type="match status" value="1"/>
</dbReference>
<keyword evidence="6 10" id="KW-0863">Zinc-finger</keyword>
<dbReference type="UniPathway" id="UPA00886"/>
<dbReference type="GO" id="GO:0000724">
    <property type="term" value="P:double-strand break repair via homologous recombination"/>
    <property type="evidence" value="ECO:0007669"/>
    <property type="project" value="InterPro"/>
</dbReference>
<evidence type="ECO:0000256" key="1">
    <source>
        <dbReference type="ARBA" id="ARBA00004123"/>
    </source>
</evidence>
<dbReference type="GO" id="GO:0016925">
    <property type="term" value="P:protein sumoylation"/>
    <property type="evidence" value="ECO:0007669"/>
    <property type="project" value="UniProtKB-UniPathway"/>
</dbReference>
<feature type="region of interest" description="Disordered" evidence="11">
    <location>
        <begin position="280"/>
        <end position="302"/>
    </location>
</feature>
<comment type="similarity">
    <text evidence="3">Belongs to the NSE2 family.</text>
</comment>
<dbReference type="PANTHER" id="PTHR21330:SF1">
    <property type="entry name" value="E3 SUMO-PROTEIN LIGASE NSE2"/>
    <property type="match status" value="1"/>
</dbReference>
<dbReference type="STRING" id="1229662.W3WNA0"/>
<evidence type="ECO:0000313" key="14">
    <source>
        <dbReference type="Proteomes" id="UP000030651"/>
    </source>
</evidence>
<dbReference type="HOGENOM" id="CLU_028753_0_0_1"/>
<name>W3WNA0_PESFW</name>
<keyword evidence="4" id="KW-0808">Transferase</keyword>
<feature type="region of interest" description="Disordered" evidence="11">
    <location>
        <begin position="1"/>
        <end position="67"/>
    </location>
</feature>
<dbReference type="InParanoid" id="W3WNA0"/>
<evidence type="ECO:0000256" key="8">
    <source>
        <dbReference type="ARBA" id="ARBA00022833"/>
    </source>
</evidence>
<evidence type="ECO:0000256" key="11">
    <source>
        <dbReference type="SAM" id="MobiDB-lite"/>
    </source>
</evidence>
<protein>
    <recommendedName>
        <fullName evidence="12">SP-RING-type domain-containing protein</fullName>
    </recommendedName>
</protein>
<feature type="region of interest" description="Disordered" evidence="11">
    <location>
        <begin position="104"/>
        <end position="124"/>
    </location>
</feature>
<accession>W3WNA0</accession>
<feature type="region of interest" description="Disordered" evidence="11">
    <location>
        <begin position="189"/>
        <end position="234"/>
    </location>
</feature>
<keyword evidence="7" id="KW-0833">Ubl conjugation pathway</keyword>
<comment type="pathway">
    <text evidence="2">Protein modification; protein sumoylation.</text>
</comment>
<evidence type="ECO:0000259" key="12">
    <source>
        <dbReference type="PROSITE" id="PS51044"/>
    </source>
</evidence>
<feature type="compositionally biased region" description="Acidic residues" evidence="11">
    <location>
        <begin position="291"/>
        <end position="302"/>
    </location>
</feature>
<evidence type="ECO:0000256" key="4">
    <source>
        <dbReference type="ARBA" id="ARBA00022679"/>
    </source>
</evidence>
<dbReference type="OrthoDB" id="26899at2759"/>
<dbReference type="CDD" id="cd16651">
    <property type="entry name" value="SPL-RING_NSE2"/>
    <property type="match status" value="1"/>
</dbReference>
<dbReference type="PROSITE" id="PS51044">
    <property type="entry name" value="ZF_SP_RING"/>
    <property type="match status" value="1"/>
</dbReference>
<proteinExistence type="inferred from homology"/>
<dbReference type="GeneID" id="19279165"/>
<dbReference type="eggNOG" id="KOG2979">
    <property type="taxonomic scope" value="Eukaryota"/>
</dbReference>
<organism evidence="13 14">
    <name type="scientific">Pestalotiopsis fici (strain W106-1 / CGMCC3.15140)</name>
    <dbReference type="NCBI Taxonomy" id="1229662"/>
    <lineage>
        <taxon>Eukaryota</taxon>
        <taxon>Fungi</taxon>
        <taxon>Dikarya</taxon>
        <taxon>Ascomycota</taxon>
        <taxon>Pezizomycotina</taxon>
        <taxon>Sordariomycetes</taxon>
        <taxon>Xylariomycetidae</taxon>
        <taxon>Amphisphaeriales</taxon>
        <taxon>Sporocadaceae</taxon>
        <taxon>Pestalotiopsis</taxon>
    </lineage>
</organism>
<feature type="region of interest" description="Disordered" evidence="11">
    <location>
        <begin position="381"/>
        <end position="431"/>
    </location>
</feature>
<dbReference type="PANTHER" id="PTHR21330">
    <property type="entry name" value="E3 SUMO-PROTEIN LIGASE NSE2"/>
    <property type="match status" value="1"/>
</dbReference>
<evidence type="ECO:0000256" key="3">
    <source>
        <dbReference type="ARBA" id="ARBA00008212"/>
    </source>
</evidence>